<dbReference type="InterPro" id="IPR036250">
    <property type="entry name" value="AcylCo_DH-like_C"/>
</dbReference>
<dbReference type="CDD" id="cd00567">
    <property type="entry name" value="ACAD"/>
    <property type="match status" value="1"/>
</dbReference>
<dbReference type="EMBL" id="CP049056">
    <property type="protein sequence ID" value="QIE56053.1"/>
    <property type="molecule type" value="Genomic_DNA"/>
</dbReference>
<keyword evidence="10" id="KW-1185">Reference proteome</keyword>
<dbReference type="Gene3D" id="1.10.540.10">
    <property type="entry name" value="Acyl-CoA dehydrogenase/oxidase, N-terminal domain"/>
    <property type="match status" value="1"/>
</dbReference>
<dbReference type="GO" id="GO:0003995">
    <property type="term" value="F:acyl-CoA dehydrogenase activity"/>
    <property type="evidence" value="ECO:0007669"/>
    <property type="project" value="InterPro"/>
</dbReference>
<dbReference type="InterPro" id="IPR009075">
    <property type="entry name" value="AcylCo_DH/oxidase_C"/>
</dbReference>
<dbReference type="InterPro" id="IPR006089">
    <property type="entry name" value="Acyl-CoA_DH_CS"/>
</dbReference>
<dbReference type="KEGG" id="hdh:G5B40_11670"/>
<sequence length="382" mass="40714">METKDIDSASGALREEARERIARHVKPVVDAKKQGERLSNAEMRGLYKAFAPMGYLGSTIPKEAGGAGLSYLQYGLLLEALGSSPVMLGEIVPPRSIFFLGDEAQRERWLPRLLAGDMVATAAITEPQAGSDLRSMTTSAVKADGGYRLNGRKKWIKLGGVADAMTVLAITDPETKPKGMSRFFIERDATPWTAEELPCIGIRNVSFAEIGFDDLQLDEGNLLAGGTDGVEGFYRGIEASRALIGLQAAGLAAEAIRLAKEYAKERTAFGRPLAKFQAVQTRIADAAAAVEASRALSISALRILDDGRRCPREAAMAKVFATEAAVAACMAAMSCMGAHGLSEAAGVERLLRDATMLTVIDGASDIQRLIVGREEFGVAAFV</sequence>
<evidence type="ECO:0000259" key="6">
    <source>
        <dbReference type="Pfam" id="PF00441"/>
    </source>
</evidence>
<name>A0A7L5BY40_9RHOB</name>
<evidence type="ECO:0000256" key="1">
    <source>
        <dbReference type="ARBA" id="ARBA00001974"/>
    </source>
</evidence>
<accession>A0A7L5BY40</accession>
<proteinExistence type="inferred from homology"/>
<keyword evidence="4 5" id="KW-0274">FAD</keyword>
<evidence type="ECO:0000259" key="7">
    <source>
        <dbReference type="Pfam" id="PF02770"/>
    </source>
</evidence>
<reference evidence="9 10" key="1">
    <citation type="submission" date="2020-02" db="EMBL/GenBank/DDBJ databases">
        <title>complete genome sequence of Rhodobacteraceae bacterium.</title>
        <authorList>
            <person name="Park J."/>
            <person name="Kim Y.-S."/>
            <person name="Kim K.-H."/>
        </authorList>
    </citation>
    <scope>NUCLEOTIDE SEQUENCE [LARGE SCALE GENOMIC DNA]</scope>
    <source>
        <strain evidence="9 10">RR4-56</strain>
    </source>
</reference>
<evidence type="ECO:0000313" key="9">
    <source>
        <dbReference type="EMBL" id="QIE56053.1"/>
    </source>
</evidence>
<comment type="cofactor">
    <cofactor evidence="1 5">
        <name>FAD</name>
        <dbReference type="ChEBI" id="CHEBI:57692"/>
    </cofactor>
</comment>
<dbReference type="Proteomes" id="UP000503336">
    <property type="component" value="Chromosome"/>
</dbReference>
<dbReference type="InterPro" id="IPR013786">
    <property type="entry name" value="AcylCoA_DH/ox_N"/>
</dbReference>
<keyword evidence="5" id="KW-0560">Oxidoreductase</keyword>
<protein>
    <submittedName>
        <fullName evidence="9">Acyl-CoA/acyl-ACP dehydrogenase</fullName>
    </submittedName>
</protein>
<gene>
    <name evidence="9" type="ORF">G5B40_11670</name>
</gene>
<dbReference type="PROSITE" id="PS00072">
    <property type="entry name" value="ACYL_COA_DH_1"/>
    <property type="match status" value="1"/>
</dbReference>
<dbReference type="Gene3D" id="1.20.140.10">
    <property type="entry name" value="Butyryl-CoA Dehydrogenase, subunit A, domain 3"/>
    <property type="match status" value="1"/>
</dbReference>
<feature type="domain" description="Acyl-CoA dehydrogenase/oxidase C-terminal" evidence="6">
    <location>
        <begin position="229"/>
        <end position="374"/>
    </location>
</feature>
<evidence type="ECO:0000256" key="4">
    <source>
        <dbReference type="ARBA" id="ARBA00022827"/>
    </source>
</evidence>
<evidence type="ECO:0000256" key="3">
    <source>
        <dbReference type="ARBA" id="ARBA00022630"/>
    </source>
</evidence>
<dbReference type="Pfam" id="PF02771">
    <property type="entry name" value="Acyl-CoA_dh_N"/>
    <property type="match status" value="1"/>
</dbReference>
<dbReference type="InterPro" id="IPR009100">
    <property type="entry name" value="AcylCoA_DH/oxidase_NM_dom_sf"/>
</dbReference>
<dbReference type="Pfam" id="PF00441">
    <property type="entry name" value="Acyl-CoA_dh_1"/>
    <property type="match status" value="1"/>
</dbReference>
<dbReference type="InterPro" id="IPR046373">
    <property type="entry name" value="Acyl-CoA_Oxase/DH_mid-dom_sf"/>
</dbReference>
<dbReference type="InterPro" id="IPR006091">
    <property type="entry name" value="Acyl-CoA_Oxase/DH_mid-dom"/>
</dbReference>
<dbReference type="InterPro" id="IPR037069">
    <property type="entry name" value="AcylCoA_DH/ox_N_sf"/>
</dbReference>
<dbReference type="PANTHER" id="PTHR43884">
    <property type="entry name" value="ACYL-COA DEHYDROGENASE"/>
    <property type="match status" value="1"/>
</dbReference>
<dbReference type="GO" id="GO:0050660">
    <property type="term" value="F:flavin adenine dinucleotide binding"/>
    <property type="evidence" value="ECO:0007669"/>
    <property type="project" value="InterPro"/>
</dbReference>
<dbReference type="PANTHER" id="PTHR43884:SF12">
    <property type="entry name" value="ISOVALERYL-COA DEHYDROGENASE, MITOCHONDRIAL-RELATED"/>
    <property type="match status" value="1"/>
</dbReference>
<evidence type="ECO:0000256" key="2">
    <source>
        <dbReference type="ARBA" id="ARBA00009347"/>
    </source>
</evidence>
<evidence type="ECO:0000259" key="8">
    <source>
        <dbReference type="Pfam" id="PF02771"/>
    </source>
</evidence>
<keyword evidence="3 5" id="KW-0285">Flavoprotein</keyword>
<comment type="similarity">
    <text evidence="2 5">Belongs to the acyl-CoA dehydrogenase family.</text>
</comment>
<feature type="domain" description="Acyl-CoA oxidase/dehydrogenase middle" evidence="7">
    <location>
        <begin position="122"/>
        <end position="214"/>
    </location>
</feature>
<dbReference type="AlphaFoldDB" id="A0A7L5BY40"/>
<evidence type="ECO:0000313" key="10">
    <source>
        <dbReference type="Proteomes" id="UP000503336"/>
    </source>
</evidence>
<dbReference type="Pfam" id="PF02770">
    <property type="entry name" value="Acyl-CoA_dh_M"/>
    <property type="match status" value="1"/>
</dbReference>
<dbReference type="SUPFAM" id="SSF47203">
    <property type="entry name" value="Acyl-CoA dehydrogenase C-terminal domain-like"/>
    <property type="match status" value="1"/>
</dbReference>
<dbReference type="RefSeq" id="WP_165098771.1">
    <property type="nucleotide sequence ID" value="NZ_CP049056.1"/>
</dbReference>
<feature type="domain" description="Acyl-CoA dehydrogenase/oxidase N-terminal" evidence="8">
    <location>
        <begin position="12"/>
        <end position="117"/>
    </location>
</feature>
<organism evidence="9 10">
    <name type="scientific">Pikeienuella piscinae</name>
    <dbReference type="NCBI Taxonomy" id="2748098"/>
    <lineage>
        <taxon>Bacteria</taxon>
        <taxon>Pseudomonadati</taxon>
        <taxon>Pseudomonadota</taxon>
        <taxon>Alphaproteobacteria</taxon>
        <taxon>Rhodobacterales</taxon>
        <taxon>Paracoccaceae</taxon>
        <taxon>Pikeienuella</taxon>
    </lineage>
</organism>
<evidence type="ECO:0000256" key="5">
    <source>
        <dbReference type="RuleBase" id="RU362125"/>
    </source>
</evidence>
<dbReference type="Gene3D" id="2.40.110.10">
    <property type="entry name" value="Butyryl-CoA Dehydrogenase, subunit A, domain 2"/>
    <property type="match status" value="1"/>
</dbReference>
<dbReference type="SUPFAM" id="SSF56645">
    <property type="entry name" value="Acyl-CoA dehydrogenase NM domain-like"/>
    <property type="match status" value="1"/>
</dbReference>